<feature type="transmembrane region" description="Helical" evidence="3">
    <location>
        <begin position="38"/>
        <end position="58"/>
    </location>
</feature>
<sequence>MPRSSAHGLILAVVSALCFGFSGPLARSLIDAGLSPSQVVWTRLAGAALVLLLVTLVSRPRALIVPRHRLVFVAAYSLLGFAAVQAFYYATVARLPVGIASLLEYAAPVLVLAWVGIVRRVRLPRAALIGAILAIGGLACVVEVWQGLRLDGLGLVLGFATAVCAAAYFLLSQDAGKDVDPLGALTWGLIGAVVALVPVVRPWSLPWHLLTADLALGERTLPGPLVVGWLVVVGTVIAYITGIAAVRRLSAAIGATIASLEVVASVVIAWWLLGQSLGLPQLLGGALVLSGALFAQLAVVRTRSVEPGGARPEESEPDGSTPVGVGLDGVEPYGRGTRGARVRIATRSSPID</sequence>
<dbReference type="Proteomes" id="UP001225356">
    <property type="component" value="Unassembled WGS sequence"/>
</dbReference>
<keyword evidence="3" id="KW-1133">Transmembrane helix</keyword>
<feature type="region of interest" description="Disordered" evidence="2">
    <location>
        <begin position="306"/>
        <end position="339"/>
    </location>
</feature>
<feature type="transmembrane region" description="Helical" evidence="3">
    <location>
        <begin position="182"/>
        <end position="201"/>
    </location>
</feature>
<feature type="transmembrane region" description="Helical" evidence="3">
    <location>
        <begin position="252"/>
        <end position="273"/>
    </location>
</feature>
<dbReference type="EMBL" id="JAUSQU010000001">
    <property type="protein sequence ID" value="MDP9842248.1"/>
    <property type="molecule type" value="Genomic_DNA"/>
</dbReference>
<feature type="domain" description="EamA" evidence="4">
    <location>
        <begin position="8"/>
        <end position="141"/>
    </location>
</feature>
<keyword evidence="6" id="KW-1185">Reference proteome</keyword>
<feature type="transmembrane region" description="Helical" evidence="3">
    <location>
        <begin position="70"/>
        <end position="89"/>
    </location>
</feature>
<reference evidence="5 6" key="1">
    <citation type="submission" date="2023-07" db="EMBL/GenBank/DDBJ databases">
        <title>Sequencing the genomes of 1000 actinobacteria strains.</title>
        <authorList>
            <person name="Klenk H.-P."/>
        </authorList>
    </citation>
    <scope>NUCLEOTIDE SEQUENCE [LARGE SCALE GENOMIC DNA]</scope>
    <source>
        <strain evidence="5 6">DSM 46740</strain>
    </source>
</reference>
<dbReference type="Pfam" id="PF00892">
    <property type="entry name" value="EamA"/>
    <property type="match status" value="2"/>
</dbReference>
<feature type="transmembrane region" description="Helical" evidence="3">
    <location>
        <begin position="221"/>
        <end position="240"/>
    </location>
</feature>
<dbReference type="SUPFAM" id="SSF103481">
    <property type="entry name" value="Multidrug resistance efflux transporter EmrE"/>
    <property type="match status" value="2"/>
</dbReference>
<dbReference type="InterPro" id="IPR037185">
    <property type="entry name" value="EmrE-like"/>
</dbReference>
<feature type="domain" description="EamA" evidence="4">
    <location>
        <begin position="153"/>
        <end position="294"/>
    </location>
</feature>
<organism evidence="5 6">
    <name type="scientific">Streptosporangium lutulentum</name>
    <dbReference type="NCBI Taxonomy" id="1461250"/>
    <lineage>
        <taxon>Bacteria</taxon>
        <taxon>Bacillati</taxon>
        <taxon>Actinomycetota</taxon>
        <taxon>Actinomycetes</taxon>
        <taxon>Streptosporangiales</taxon>
        <taxon>Streptosporangiaceae</taxon>
        <taxon>Streptosporangium</taxon>
    </lineage>
</organism>
<feature type="transmembrane region" description="Helical" evidence="3">
    <location>
        <begin position="95"/>
        <end position="115"/>
    </location>
</feature>
<protein>
    <submittedName>
        <fullName evidence="5">Drug/metabolite transporter (DMT)-like permease</fullName>
    </submittedName>
</protein>
<feature type="transmembrane region" description="Helical" evidence="3">
    <location>
        <begin position="152"/>
        <end position="170"/>
    </location>
</feature>
<evidence type="ECO:0000256" key="1">
    <source>
        <dbReference type="ARBA" id="ARBA00007362"/>
    </source>
</evidence>
<comment type="similarity">
    <text evidence="1">Belongs to the EamA transporter family.</text>
</comment>
<dbReference type="RefSeq" id="WP_307556190.1">
    <property type="nucleotide sequence ID" value="NZ_JAUSQU010000001.1"/>
</dbReference>
<evidence type="ECO:0000256" key="3">
    <source>
        <dbReference type="SAM" id="Phobius"/>
    </source>
</evidence>
<evidence type="ECO:0000256" key="2">
    <source>
        <dbReference type="SAM" id="MobiDB-lite"/>
    </source>
</evidence>
<keyword evidence="3" id="KW-0472">Membrane</keyword>
<evidence type="ECO:0000313" key="5">
    <source>
        <dbReference type="EMBL" id="MDP9842248.1"/>
    </source>
</evidence>
<dbReference type="PANTHER" id="PTHR22911">
    <property type="entry name" value="ACYL-MALONYL CONDENSING ENZYME-RELATED"/>
    <property type="match status" value="1"/>
</dbReference>
<dbReference type="PANTHER" id="PTHR22911:SF79">
    <property type="entry name" value="MOBA-LIKE NTP TRANSFERASE DOMAIN-CONTAINING PROTEIN"/>
    <property type="match status" value="1"/>
</dbReference>
<accession>A0ABT9Q692</accession>
<keyword evidence="3" id="KW-0812">Transmembrane</keyword>
<evidence type="ECO:0000259" key="4">
    <source>
        <dbReference type="Pfam" id="PF00892"/>
    </source>
</evidence>
<dbReference type="InterPro" id="IPR000620">
    <property type="entry name" value="EamA_dom"/>
</dbReference>
<gene>
    <name evidence="5" type="ORF">J2853_001459</name>
</gene>
<evidence type="ECO:0000313" key="6">
    <source>
        <dbReference type="Proteomes" id="UP001225356"/>
    </source>
</evidence>
<comment type="caution">
    <text evidence="5">The sequence shown here is derived from an EMBL/GenBank/DDBJ whole genome shotgun (WGS) entry which is preliminary data.</text>
</comment>
<proteinExistence type="inferred from homology"/>
<name>A0ABT9Q692_9ACTN</name>
<feature type="transmembrane region" description="Helical" evidence="3">
    <location>
        <begin position="127"/>
        <end position="146"/>
    </location>
</feature>
<feature type="transmembrane region" description="Helical" evidence="3">
    <location>
        <begin position="279"/>
        <end position="300"/>
    </location>
</feature>